<dbReference type="Proteomes" id="UP001342418">
    <property type="component" value="Chromosome"/>
</dbReference>
<dbReference type="InterPro" id="IPR017438">
    <property type="entry name" value="ATP-NAD_kinase_N"/>
</dbReference>
<dbReference type="PANTHER" id="PTHR12358:SF54">
    <property type="entry name" value="SPHINGOSINE KINASE RELATED PROTEIN"/>
    <property type="match status" value="1"/>
</dbReference>
<dbReference type="Gene3D" id="3.40.50.10330">
    <property type="entry name" value="Probable inorganic polyphosphate/atp-NAD kinase, domain 1"/>
    <property type="match status" value="1"/>
</dbReference>
<evidence type="ECO:0000256" key="4">
    <source>
        <dbReference type="ARBA" id="ARBA00022840"/>
    </source>
</evidence>
<proteinExistence type="predicted"/>
<protein>
    <submittedName>
        <fullName evidence="6">Lipid kinase</fullName>
        <ecNumber evidence="6">2.7.1.-</ecNumber>
    </submittedName>
</protein>
<keyword evidence="4" id="KW-0067">ATP-binding</keyword>
<evidence type="ECO:0000313" key="6">
    <source>
        <dbReference type="EMBL" id="UUP17207.1"/>
    </source>
</evidence>
<feature type="domain" description="DAGKc" evidence="5">
    <location>
        <begin position="1"/>
        <end position="131"/>
    </location>
</feature>
<dbReference type="GO" id="GO:0016301">
    <property type="term" value="F:kinase activity"/>
    <property type="evidence" value="ECO:0007669"/>
    <property type="project" value="UniProtKB-KW"/>
</dbReference>
<reference evidence="6 7" key="1">
    <citation type="submission" date="2018-07" db="EMBL/GenBank/DDBJ databases">
        <title>Genome sequence of Nitratireductor thuwali#1536.</title>
        <authorList>
            <person name="Michoud G."/>
            <person name="Merlino G."/>
            <person name="Sefrji F.O."/>
            <person name="Daffonchio D."/>
        </authorList>
    </citation>
    <scope>NUCLEOTIDE SEQUENCE [LARGE SCALE GENOMIC DNA]</scope>
    <source>
        <strain evidence="7">Nit1536</strain>
    </source>
</reference>
<keyword evidence="7" id="KW-1185">Reference proteome</keyword>
<dbReference type="InterPro" id="IPR016064">
    <property type="entry name" value="NAD/diacylglycerol_kinase_sf"/>
</dbReference>
<evidence type="ECO:0000256" key="3">
    <source>
        <dbReference type="ARBA" id="ARBA00022777"/>
    </source>
</evidence>
<dbReference type="PROSITE" id="PS50146">
    <property type="entry name" value="DAGK"/>
    <property type="match status" value="1"/>
</dbReference>
<dbReference type="InterPro" id="IPR001206">
    <property type="entry name" value="Diacylglycerol_kinase_cat_dom"/>
</dbReference>
<dbReference type="SUPFAM" id="SSF111331">
    <property type="entry name" value="NAD kinase/diacylglycerol kinase-like"/>
    <property type="match status" value="1"/>
</dbReference>
<accession>A0ABY5MIH6</accession>
<dbReference type="PANTHER" id="PTHR12358">
    <property type="entry name" value="SPHINGOSINE KINASE"/>
    <property type="match status" value="1"/>
</dbReference>
<evidence type="ECO:0000256" key="1">
    <source>
        <dbReference type="ARBA" id="ARBA00022679"/>
    </source>
</evidence>
<dbReference type="RefSeq" id="WP_338529563.1">
    <property type="nucleotide sequence ID" value="NZ_CP030941.1"/>
</dbReference>
<evidence type="ECO:0000313" key="7">
    <source>
        <dbReference type="Proteomes" id="UP001342418"/>
    </source>
</evidence>
<sequence>MKIMAVLNRNGGTLATMDIDAFSASIAERFGKAGHEIDVQVVPGEQISDALHKAAGESGTDAVLVGGGDGTVSLAASVLVRSGKVLAILPAGTMNLFARSLQIPLDLDEAVEALAQGTIRQVDLPTANGEPFVHQLSIGMHPQLIHLRSRLSFRGRLGKTFASARAALTTFLRPHHLRVRIEMGDEEILVTTSGIAVTNNLYGEGHLPYTDTPDNGLLGLYLTRTRRRWDLVVFFANMAIGRWRRNEQVDIHQTREARIFILDPHPRHKLAMDGELHPLPDQIHLRQHPKALSVLVPVA</sequence>
<keyword evidence="1 6" id="KW-0808">Transferase</keyword>
<evidence type="ECO:0000259" key="5">
    <source>
        <dbReference type="PROSITE" id="PS50146"/>
    </source>
</evidence>
<dbReference type="Pfam" id="PF00781">
    <property type="entry name" value="DAGK_cat"/>
    <property type="match status" value="1"/>
</dbReference>
<organism evidence="6 7">
    <name type="scientific">Nitratireductor thuwali</name>
    <dbReference type="NCBI Taxonomy" id="2267699"/>
    <lineage>
        <taxon>Bacteria</taxon>
        <taxon>Pseudomonadati</taxon>
        <taxon>Pseudomonadota</taxon>
        <taxon>Alphaproteobacteria</taxon>
        <taxon>Hyphomicrobiales</taxon>
        <taxon>Phyllobacteriaceae</taxon>
        <taxon>Nitratireductor</taxon>
    </lineage>
</organism>
<dbReference type="InterPro" id="IPR050187">
    <property type="entry name" value="Lipid_Phosphate_FormReg"/>
</dbReference>
<keyword evidence="3 6" id="KW-0418">Kinase</keyword>
<dbReference type="EMBL" id="CP030941">
    <property type="protein sequence ID" value="UUP17207.1"/>
    <property type="molecule type" value="Genomic_DNA"/>
</dbReference>
<evidence type="ECO:0000256" key="2">
    <source>
        <dbReference type="ARBA" id="ARBA00022741"/>
    </source>
</evidence>
<gene>
    <name evidence="6" type="ORF">NTH_01667</name>
</gene>
<name>A0ABY5MIH6_9HYPH</name>
<dbReference type="Gene3D" id="2.60.200.40">
    <property type="match status" value="1"/>
</dbReference>
<dbReference type="EC" id="2.7.1.-" evidence="6"/>
<keyword evidence="2" id="KW-0547">Nucleotide-binding</keyword>
<dbReference type="Pfam" id="PF19279">
    <property type="entry name" value="YegS_C"/>
    <property type="match status" value="1"/>
</dbReference>
<dbReference type="InterPro" id="IPR045540">
    <property type="entry name" value="YegS/DAGK_C"/>
</dbReference>